<dbReference type="AlphaFoldDB" id="A0A0P1BG44"/>
<dbReference type="GO" id="GO:0005634">
    <property type="term" value="C:nucleus"/>
    <property type="evidence" value="ECO:0007669"/>
    <property type="project" value="TreeGrafter"/>
</dbReference>
<dbReference type="InterPro" id="IPR019775">
    <property type="entry name" value="WD40_repeat_CS"/>
</dbReference>
<dbReference type="InterPro" id="IPR001680">
    <property type="entry name" value="WD40_rpt"/>
</dbReference>
<dbReference type="OrthoDB" id="270624at2759"/>
<dbReference type="SMART" id="SM00320">
    <property type="entry name" value="WD40"/>
    <property type="match status" value="6"/>
</dbReference>
<evidence type="ECO:0000256" key="5">
    <source>
        <dbReference type="SAM" id="MobiDB-lite"/>
    </source>
</evidence>
<keyword evidence="2 4" id="KW-0853">WD repeat</keyword>
<dbReference type="InterPro" id="IPR015943">
    <property type="entry name" value="WD40/YVTN_repeat-like_dom_sf"/>
</dbReference>
<dbReference type="PROSITE" id="PS50294">
    <property type="entry name" value="WD_REPEATS_REGION"/>
    <property type="match status" value="2"/>
</dbReference>
<evidence type="ECO:0000256" key="2">
    <source>
        <dbReference type="ARBA" id="ARBA00022574"/>
    </source>
</evidence>
<dbReference type="InterPro" id="IPR044285">
    <property type="entry name" value="PWP1"/>
</dbReference>
<feature type="repeat" description="WD" evidence="4">
    <location>
        <begin position="185"/>
        <end position="219"/>
    </location>
</feature>
<dbReference type="Gene3D" id="2.130.10.10">
    <property type="entry name" value="YVTN repeat-like/Quinoprotein amine dehydrogenase"/>
    <property type="match status" value="2"/>
</dbReference>
<sequence length="527" mass="56891">MQEDQQAKADLNDLSRYNLDTNIKGLQYHRNNDQDPYITLRGASDLEEEEAGEREELQVLAEDNMIVSCKTEDEVSMLEVHIYNHHARDFFVHHDLLLPAFPLALQCLDFHPAGVVGGDSSVGAKGNFVAVATMDPTIEIWNLDVVDGLFPNAILGNQDAVKAMGMPAGTGKKKRRLPAPRIPNDAYHVDAVLGLSWNTHARNLLASCSADSTVKLWDLTRAPSGGASDSDSPGGTTALRSFSHHTDKVQSVAWDTSGSSIGAVPNPAVLLSGSYDKTLRVFDTRTPEKGLMANVHEDVECLTWDPWNANRFIASFEDGLVKAYDVRSLPNAPSSSPPSKSSATKQQHVTQALFTLAAHDGACTSVSFSKDVKGCFVTGGTDKLAKVWNATYEEEEDAAGAQGRAPNERPKEIALVASRDLDAGKIFSTSLSPDDPLVLSVGGSAGKLRLWDLSSNAGVRKTFAKRLHELRSARLPTDMTLDADASASADEEAASVLGLSDGDEESDEDEDEEAARGRVEEDDAMRE</sequence>
<keyword evidence="7" id="KW-1185">Reference proteome</keyword>
<dbReference type="InterPro" id="IPR036322">
    <property type="entry name" value="WD40_repeat_dom_sf"/>
</dbReference>
<feature type="region of interest" description="Disordered" evidence="5">
    <location>
        <begin position="481"/>
        <end position="527"/>
    </location>
</feature>
<organism evidence="6 7">
    <name type="scientific">Ceraceosorus bombacis</name>
    <dbReference type="NCBI Taxonomy" id="401625"/>
    <lineage>
        <taxon>Eukaryota</taxon>
        <taxon>Fungi</taxon>
        <taxon>Dikarya</taxon>
        <taxon>Basidiomycota</taxon>
        <taxon>Ustilaginomycotina</taxon>
        <taxon>Exobasidiomycetes</taxon>
        <taxon>Ceraceosorales</taxon>
        <taxon>Ceraceosoraceae</taxon>
        <taxon>Ceraceosorus</taxon>
    </lineage>
</organism>
<dbReference type="EMBL" id="CCYA01000258">
    <property type="protein sequence ID" value="CEH15227.1"/>
    <property type="molecule type" value="Genomic_DNA"/>
</dbReference>
<dbReference type="PROSITE" id="PS50082">
    <property type="entry name" value="WD_REPEATS_2"/>
    <property type="match status" value="2"/>
</dbReference>
<feature type="compositionally biased region" description="Basic and acidic residues" evidence="5">
    <location>
        <begin position="514"/>
        <end position="527"/>
    </location>
</feature>
<dbReference type="PROSITE" id="PS00678">
    <property type="entry name" value="WD_REPEATS_1"/>
    <property type="match status" value="1"/>
</dbReference>
<dbReference type="Proteomes" id="UP000054845">
    <property type="component" value="Unassembled WGS sequence"/>
</dbReference>
<name>A0A0P1BG44_9BASI</name>
<reference evidence="6 7" key="1">
    <citation type="submission" date="2014-09" db="EMBL/GenBank/DDBJ databases">
        <authorList>
            <person name="Magalhaes I.L.F."/>
            <person name="Oliveira U."/>
            <person name="Santos F.R."/>
            <person name="Vidigal T.H.D.A."/>
            <person name="Brescovit A.D."/>
            <person name="Santos A.J."/>
        </authorList>
    </citation>
    <scope>NUCLEOTIDE SEQUENCE [LARGE SCALE GENOMIC DNA]</scope>
</reference>
<dbReference type="SUPFAM" id="SSF50978">
    <property type="entry name" value="WD40 repeat-like"/>
    <property type="match status" value="1"/>
</dbReference>
<dbReference type="PANTHER" id="PTHR14091:SF0">
    <property type="entry name" value="PERIODIC TRYPTOPHAN PROTEIN 1 HOMOLOG"/>
    <property type="match status" value="1"/>
</dbReference>
<feature type="compositionally biased region" description="Acidic residues" evidence="5">
    <location>
        <begin position="501"/>
        <end position="513"/>
    </location>
</feature>
<dbReference type="GO" id="GO:0006364">
    <property type="term" value="P:rRNA processing"/>
    <property type="evidence" value="ECO:0007669"/>
    <property type="project" value="InterPro"/>
</dbReference>
<evidence type="ECO:0000313" key="7">
    <source>
        <dbReference type="Proteomes" id="UP000054845"/>
    </source>
</evidence>
<dbReference type="Pfam" id="PF00400">
    <property type="entry name" value="WD40"/>
    <property type="match status" value="3"/>
</dbReference>
<evidence type="ECO:0000313" key="6">
    <source>
        <dbReference type="EMBL" id="CEH15227.1"/>
    </source>
</evidence>
<evidence type="ECO:0000256" key="1">
    <source>
        <dbReference type="ARBA" id="ARBA00022553"/>
    </source>
</evidence>
<evidence type="ECO:0000256" key="4">
    <source>
        <dbReference type="PROSITE-ProRule" id="PRU00221"/>
    </source>
</evidence>
<dbReference type="PANTHER" id="PTHR14091">
    <property type="entry name" value="PERIODIC TRYPTOPHAN PROTEIN 1"/>
    <property type="match status" value="1"/>
</dbReference>
<accession>A0A0P1BG44</accession>
<feature type="repeat" description="WD" evidence="4">
    <location>
        <begin position="356"/>
        <end position="398"/>
    </location>
</feature>
<protein>
    <submittedName>
        <fullName evidence="6">WD40 repeat-containing protein</fullName>
    </submittedName>
</protein>
<dbReference type="InterPro" id="IPR020472">
    <property type="entry name" value="WD40_PAC1"/>
</dbReference>
<proteinExistence type="predicted"/>
<dbReference type="STRING" id="401625.A0A0P1BG44"/>
<dbReference type="PRINTS" id="PR00320">
    <property type="entry name" value="GPROTEINBRPT"/>
</dbReference>
<evidence type="ECO:0000256" key="3">
    <source>
        <dbReference type="ARBA" id="ARBA00022737"/>
    </source>
</evidence>
<keyword evidence="1" id="KW-0597">Phosphoprotein</keyword>
<keyword evidence="3" id="KW-0677">Repeat</keyword>